<dbReference type="CDD" id="cd24054">
    <property type="entry name" value="ASKHA_NBD_AaPPX-GppA_MtPPX2-like"/>
    <property type="match status" value="1"/>
</dbReference>
<dbReference type="KEGG" id="alka:J0B03_06125"/>
<dbReference type="InterPro" id="IPR003695">
    <property type="entry name" value="Ppx_GppA_N"/>
</dbReference>
<evidence type="ECO:0000313" key="4">
    <source>
        <dbReference type="Proteomes" id="UP000663499"/>
    </source>
</evidence>
<feature type="domain" description="Ppx/GppA phosphatase N-terminal" evidence="2">
    <location>
        <begin position="35"/>
        <end position="304"/>
    </location>
</feature>
<reference evidence="3" key="1">
    <citation type="submission" date="2021-03" db="EMBL/GenBank/DDBJ databases">
        <title>Alkalibacter marinus sp. nov., isolated from tidal flat sediment.</title>
        <authorList>
            <person name="Namirimu T."/>
            <person name="Yang J.-A."/>
            <person name="Yang S.-H."/>
            <person name="Kim Y.-J."/>
            <person name="Kwon K.K."/>
        </authorList>
    </citation>
    <scope>NUCLEOTIDE SEQUENCE</scope>
    <source>
        <strain evidence="3">ES005</strain>
    </source>
</reference>
<dbReference type="EMBL" id="CP071444">
    <property type="protein sequence ID" value="QSX07420.1"/>
    <property type="molecule type" value="Genomic_DNA"/>
</dbReference>
<dbReference type="PANTHER" id="PTHR30005:SF0">
    <property type="entry name" value="RETROGRADE REGULATION PROTEIN 2"/>
    <property type="match status" value="1"/>
</dbReference>
<dbReference type="InterPro" id="IPR043129">
    <property type="entry name" value="ATPase_NBD"/>
</dbReference>
<comment type="similarity">
    <text evidence="1">Belongs to the GppA/Ppx family.</text>
</comment>
<name>A0A975AHE9_9FIRM</name>
<dbReference type="Gene3D" id="3.30.420.40">
    <property type="match status" value="1"/>
</dbReference>
<dbReference type="Gene3D" id="3.30.420.150">
    <property type="entry name" value="Exopolyphosphatase. Domain 2"/>
    <property type="match status" value="1"/>
</dbReference>
<dbReference type="AlphaFoldDB" id="A0A975AHE9"/>
<accession>A0A975AHE9</accession>
<dbReference type="InterPro" id="IPR050273">
    <property type="entry name" value="GppA/Ppx_hydrolase"/>
</dbReference>
<dbReference type="PANTHER" id="PTHR30005">
    <property type="entry name" value="EXOPOLYPHOSPHATASE"/>
    <property type="match status" value="1"/>
</dbReference>
<protein>
    <submittedName>
        <fullName evidence="3">Ppx/GppA family phosphatase</fullName>
    </submittedName>
</protein>
<evidence type="ECO:0000256" key="1">
    <source>
        <dbReference type="ARBA" id="ARBA00007125"/>
    </source>
</evidence>
<dbReference type="SUPFAM" id="SSF53067">
    <property type="entry name" value="Actin-like ATPase domain"/>
    <property type="match status" value="2"/>
</dbReference>
<keyword evidence="4" id="KW-1185">Reference proteome</keyword>
<evidence type="ECO:0000313" key="3">
    <source>
        <dbReference type="EMBL" id="QSX07420.1"/>
    </source>
</evidence>
<sequence>MDMKYGAIDIGTNSMRLMIATVENGVLTGKQKWLFPTRMGEGLGKDKVLDPKVMDRNLEALTQAGKICEDHGVEHIIAFGTSALRDATNKEEFLQEAKCRTGVSVEVLSGDKESTLAFLGIIASVPEKDMLVLDVGGGSTEWVVVRNGNKVRSASIDVGAVRMKEAYVQNDPPDIKELDAIRKHVEDAFSQAWKGLDLTDLAVVGIGGTATTMSAMNQEMTEYRSEKIQNSKVTLLQMEEMLEKLGSQTLEARKETPGLQPARADVIIPGMLIVLEGMKAAKKMVMIVSDSDNLEGAVYDKIKRDNVSQKY</sequence>
<gene>
    <name evidence="3" type="ORF">J0B03_06125</name>
</gene>
<dbReference type="Proteomes" id="UP000663499">
    <property type="component" value="Chromosome"/>
</dbReference>
<dbReference type="Pfam" id="PF02541">
    <property type="entry name" value="Ppx-GppA"/>
    <property type="match status" value="1"/>
</dbReference>
<evidence type="ECO:0000259" key="2">
    <source>
        <dbReference type="Pfam" id="PF02541"/>
    </source>
</evidence>
<organism evidence="3 4">
    <name type="scientific">Alkalibacter rhizosphaerae</name>
    <dbReference type="NCBI Taxonomy" id="2815577"/>
    <lineage>
        <taxon>Bacteria</taxon>
        <taxon>Bacillati</taxon>
        <taxon>Bacillota</taxon>
        <taxon>Clostridia</taxon>
        <taxon>Eubacteriales</taxon>
        <taxon>Eubacteriaceae</taxon>
        <taxon>Alkalibacter</taxon>
    </lineage>
</organism>
<dbReference type="RefSeq" id="WP_207298765.1">
    <property type="nucleotide sequence ID" value="NZ_CP071444.1"/>
</dbReference>
<proteinExistence type="inferred from homology"/>